<accession>A0A5N6D136</accession>
<evidence type="ECO:0000313" key="4">
    <source>
        <dbReference type="Proteomes" id="UP000326532"/>
    </source>
</evidence>
<dbReference type="GO" id="GO:0016887">
    <property type="term" value="F:ATP hydrolysis activity"/>
    <property type="evidence" value="ECO:0007669"/>
    <property type="project" value="InterPro"/>
</dbReference>
<dbReference type="InterPro" id="IPR039421">
    <property type="entry name" value="Type_1_exporter"/>
</dbReference>
<dbReference type="InterPro" id="IPR027417">
    <property type="entry name" value="P-loop_NTPase"/>
</dbReference>
<evidence type="ECO:0000313" key="3">
    <source>
        <dbReference type="EMBL" id="KAB8198975.1"/>
    </source>
</evidence>
<feature type="domain" description="ABC transporter" evidence="2">
    <location>
        <begin position="30"/>
        <end position="74"/>
    </location>
</feature>
<dbReference type="Proteomes" id="UP000326532">
    <property type="component" value="Unassembled WGS sequence"/>
</dbReference>
<dbReference type="Pfam" id="PF00005">
    <property type="entry name" value="ABC_tran"/>
    <property type="match status" value="1"/>
</dbReference>
<gene>
    <name evidence="3" type="ORF">BDV34DRAFT_231646</name>
</gene>
<dbReference type="VEuPathDB" id="FungiDB:BDV34DRAFT_231646"/>
<name>A0A5N6D136_ASPPA</name>
<evidence type="ECO:0000256" key="1">
    <source>
        <dbReference type="ARBA" id="ARBA00049740"/>
    </source>
</evidence>
<keyword evidence="3" id="KW-0378">Hydrolase</keyword>
<keyword evidence="4" id="KW-1185">Reference proteome</keyword>
<dbReference type="Gene3D" id="3.40.50.300">
    <property type="entry name" value="P-loop containing nucleotide triphosphate hydrolases"/>
    <property type="match status" value="1"/>
</dbReference>
<sequence>MLDLDVIVAVLNKALKAACWAANAWDFIFSLPNDLNTSCGTSSSQLSEGQRQHIAIAQALIRKPSIVLLDKATSKLNIKLEKLIQGALLEAASSNNIMEVGMHSELVAKGGMYTKMCEAQRLDSAA</sequence>
<organism evidence="3 4">
    <name type="scientific">Aspergillus parasiticus</name>
    <dbReference type="NCBI Taxonomy" id="5067"/>
    <lineage>
        <taxon>Eukaryota</taxon>
        <taxon>Fungi</taxon>
        <taxon>Dikarya</taxon>
        <taxon>Ascomycota</taxon>
        <taxon>Pezizomycotina</taxon>
        <taxon>Eurotiomycetes</taxon>
        <taxon>Eurotiomycetidae</taxon>
        <taxon>Eurotiales</taxon>
        <taxon>Aspergillaceae</taxon>
        <taxon>Aspergillus</taxon>
        <taxon>Aspergillus subgen. Circumdati</taxon>
    </lineage>
</organism>
<dbReference type="GO" id="GO:0005524">
    <property type="term" value="F:ATP binding"/>
    <property type="evidence" value="ECO:0007669"/>
    <property type="project" value="InterPro"/>
</dbReference>
<dbReference type="PANTHER" id="PTHR43394">
    <property type="entry name" value="ATP-DEPENDENT PERMEASE MDL1, MITOCHONDRIAL"/>
    <property type="match status" value="1"/>
</dbReference>
<reference evidence="3 4" key="1">
    <citation type="submission" date="2019-04" db="EMBL/GenBank/DDBJ databases">
        <title>Fungal friends and foes A comparative genomics study of 23 Aspergillus species from section Flavi.</title>
        <authorList>
            <consortium name="DOE Joint Genome Institute"/>
            <person name="Kjaerbolling I."/>
            <person name="Vesth T.C."/>
            <person name="Frisvad J.C."/>
            <person name="Nybo J.L."/>
            <person name="Theobald S."/>
            <person name="Kildgaard S."/>
            <person name="Petersen T.I."/>
            <person name="Kuo A."/>
            <person name="Sato A."/>
            <person name="Lyhne E.K."/>
            <person name="Kogle M.E."/>
            <person name="Wiebenga A."/>
            <person name="Kun R.S."/>
            <person name="Lubbers R.J."/>
            <person name="Makela M.R."/>
            <person name="Barry K."/>
            <person name="Chovatia M."/>
            <person name="Clum A."/>
            <person name="Daum C."/>
            <person name="Haridas S."/>
            <person name="He G."/>
            <person name="LaButti K."/>
            <person name="Lipzen A."/>
            <person name="Mondo S."/>
            <person name="Pangilinan J."/>
            <person name="Riley R."/>
            <person name="Salamov A."/>
            <person name="Simmons B.A."/>
            <person name="Magnuson J.K."/>
            <person name="Henrissat B."/>
            <person name="Mortensen U.H."/>
            <person name="Larsen T.O."/>
            <person name="De vries R.P."/>
            <person name="Grigoriev I.V."/>
            <person name="Machida M."/>
            <person name="Baker S.E."/>
            <person name="Andersen M.R."/>
        </authorList>
    </citation>
    <scope>NUCLEOTIDE SEQUENCE [LARGE SCALE GENOMIC DNA]</scope>
    <source>
        <strain evidence="3 4">CBS 117618</strain>
    </source>
</reference>
<dbReference type="InterPro" id="IPR003439">
    <property type="entry name" value="ABC_transporter-like_ATP-bd"/>
</dbReference>
<dbReference type="GO" id="GO:0015421">
    <property type="term" value="F:ABC-type oligopeptide transporter activity"/>
    <property type="evidence" value="ECO:0007669"/>
    <property type="project" value="TreeGrafter"/>
</dbReference>
<protein>
    <recommendedName>
        <fullName evidence="1">ABC multidrug transporter MDR2</fullName>
    </recommendedName>
</protein>
<dbReference type="EMBL" id="ML735107">
    <property type="protein sequence ID" value="KAB8198975.1"/>
    <property type="molecule type" value="Genomic_DNA"/>
</dbReference>
<evidence type="ECO:0000259" key="2">
    <source>
        <dbReference type="Pfam" id="PF00005"/>
    </source>
</evidence>
<dbReference type="SUPFAM" id="SSF52540">
    <property type="entry name" value="P-loop containing nucleoside triphosphate hydrolases"/>
    <property type="match status" value="1"/>
</dbReference>
<dbReference type="AlphaFoldDB" id="A0A5N6D136"/>
<proteinExistence type="predicted"/>
<dbReference type="PANTHER" id="PTHR43394:SF1">
    <property type="entry name" value="ATP-BINDING CASSETTE SUB-FAMILY B MEMBER 10, MITOCHONDRIAL"/>
    <property type="match status" value="1"/>
</dbReference>